<dbReference type="InterPro" id="IPR001163">
    <property type="entry name" value="Sm_dom_euk/arc"/>
</dbReference>
<dbReference type="InterPro" id="IPR039267">
    <property type="entry name" value="Lsm11"/>
</dbReference>
<proteinExistence type="predicted"/>
<reference evidence="3 4" key="1">
    <citation type="journal article" date="2008" name="Nature">
        <title>The Phaeodactylum genome reveals the evolutionary history of diatom genomes.</title>
        <authorList>
            <person name="Bowler C."/>
            <person name="Allen A.E."/>
            <person name="Badger J.H."/>
            <person name="Grimwood J."/>
            <person name="Jabbari K."/>
            <person name="Kuo A."/>
            <person name="Maheswari U."/>
            <person name="Martens C."/>
            <person name="Maumus F."/>
            <person name="Otillar R.P."/>
            <person name="Rayko E."/>
            <person name="Salamov A."/>
            <person name="Vandepoele K."/>
            <person name="Beszteri B."/>
            <person name="Gruber A."/>
            <person name="Heijde M."/>
            <person name="Katinka M."/>
            <person name="Mock T."/>
            <person name="Valentin K."/>
            <person name="Verret F."/>
            <person name="Berges J.A."/>
            <person name="Brownlee C."/>
            <person name="Cadoret J.P."/>
            <person name="Chiovitti A."/>
            <person name="Choi C.J."/>
            <person name="Coesel S."/>
            <person name="De Martino A."/>
            <person name="Detter J.C."/>
            <person name="Durkin C."/>
            <person name="Falciatore A."/>
            <person name="Fournet J."/>
            <person name="Haruta M."/>
            <person name="Huysman M.J."/>
            <person name="Jenkins B.D."/>
            <person name="Jiroutova K."/>
            <person name="Jorgensen R.E."/>
            <person name="Joubert Y."/>
            <person name="Kaplan A."/>
            <person name="Kroger N."/>
            <person name="Kroth P.G."/>
            <person name="La Roche J."/>
            <person name="Lindquist E."/>
            <person name="Lommer M."/>
            <person name="Martin-Jezequel V."/>
            <person name="Lopez P.J."/>
            <person name="Lucas S."/>
            <person name="Mangogna M."/>
            <person name="McGinnis K."/>
            <person name="Medlin L.K."/>
            <person name="Montsant A."/>
            <person name="Oudot-Le Secq M.P."/>
            <person name="Napoli C."/>
            <person name="Obornik M."/>
            <person name="Parker M.S."/>
            <person name="Petit J.L."/>
            <person name="Porcel B.M."/>
            <person name="Poulsen N."/>
            <person name="Robison M."/>
            <person name="Rychlewski L."/>
            <person name="Rynearson T.A."/>
            <person name="Schmutz J."/>
            <person name="Shapiro H."/>
            <person name="Siaut M."/>
            <person name="Stanley M."/>
            <person name="Sussman M.R."/>
            <person name="Taylor A.R."/>
            <person name="Vardi A."/>
            <person name="von Dassow P."/>
            <person name="Vyverman W."/>
            <person name="Willis A."/>
            <person name="Wyrwicz L.S."/>
            <person name="Rokhsar D.S."/>
            <person name="Weissenbach J."/>
            <person name="Armbrust E.V."/>
            <person name="Green B.R."/>
            <person name="Van de Peer Y."/>
            <person name="Grigoriev I.V."/>
        </authorList>
    </citation>
    <scope>NUCLEOTIDE SEQUENCE [LARGE SCALE GENOMIC DNA]</scope>
    <source>
        <strain evidence="3 4">CCAP 1055/1</strain>
    </source>
</reference>
<name>B7FQI5_PHATC</name>
<evidence type="ECO:0000313" key="4">
    <source>
        <dbReference type="Proteomes" id="UP000000759"/>
    </source>
</evidence>
<sequence>MTGHRSASAPEQEHTHSLSVPISLGRPSLRLRLEAYYALISPDQISNNASWKERFNQIWRKFGGSVEGERNLATKLSKKYGTAIRLQTVDLTRTTAADTGTSKSAWKRKEAYYDPKQSQQKSGVLDFGSQRFDPNATLAAPLSHVERDNVFVVSCPLLDRVELCKGLLPCSDPLYQRSKKRERSGISVQVKNDESTKKVKPPSCFAEIAQDLQEGPFALMYNTFVHKQRVRVVLRYVNGIRGIVTGYLVAFDKHFNLILRDVEEVYSKRAERGFEQSNAEMELRRRRTNLYRATDHLDWCSRRRCMRQIMVRGDNVVIVYRAKDERSALHENSSLFQGDQHVSANDAPQ</sequence>
<feature type="domain" description="Sm" evidence="2">
    <location>
        <begin position="222"/>
        <end position="321"/>
    </location>
</feature>
<organism evidence="3 4">
    <name type="scientific">Phaeodactylum tricornutum (strain CCAP 1055/1)</name>
    <dbReference type="NCBI Taxonomy" id="556484"/>
    <lineage>
        <taxon>Eukaryota</taxon>
        <taxon>Sar</taxon>
        <taxon>Stramenopiles</taxon>
        <taxon>Ochrophyta</taxon>
        <taxon>Bacillariophyta</taxon>
        <taxon>Bacillariophyceae</taxon>
        <taxon>Bacillariophycidae</taxon>
        <taxon>Naviculales</taxon>
        <taxon>Phaeodactylaceae</taxon>
        <taxon>Phaeodactylum</taxon>
    </lineage>
</organism>
<dbReference type="Gene3D" id="2.30.30.100">
    <property type="match status" value="1"/>
</dbReference>
<evidence type="ECO:0000313" key="3">
    <source>
        <dbReference type="EMBL" id="EEC51342.1"/>
    </source>
</evidence>
<accession>B7FQI5</accession>
<dbReference type="EMBL" id="CM000605">
    <property type="protein sequence ID" value="EEC51342.1"/>
    <property type="molecule type" value="Genomic_DNA"/>
</dbReference>
<dbReference type="PaxDb" id="2850-Phatr43068"/>
<dbReference type="AlphaFoldDB" id="B7FQI5"/>
<feature type="region of interest" description="Disordered" evidence="1">
    <location>
        <begin position="1"/>
        <end position="20"/>
    </location>
</feature>
<reference evidence="4" key="2">
    <citation type="submission" date="2008-08" db="EMBL/GenBank/DDBJ databases">
        <authorList>
            <consortium name="Diatom Consortium"/>
            <person name="Grigoriev I."/>
            <person name="Grimwood J."/>
            <person name="Kuo A."/>
            <person name="Otillar R.P."/>
            <person name="Salamov A."/>
            <person name="Detter J.C."/>
            <person name="Lindquist E."/>
            <person name="Shapiro H."/>
            <person name="Lucas S."/>
            <person name="Glavina del Rio T."/>
            <person name="Pitluck S."/>
            <person name="Rokhsar D."/>
            <person name="Bowler C."/>
        </authorList>
    </citation>
    <scope>GENOME REANNOTATION</scope>
    <source>
        <strain evidence="4">CCAP 1055/1</strain>
    </source>
</reference>
<dbReference type="InterPro" id="IPR010920">
    <property type="entry name" value="LSM_dom_sf"/>
</dbReference>
<dbReference type="GO" id="GO:0006398">
    <property type="term" value="P:mRNA 3'-end processing by stem-loop binding and cleavage"/>
    <property type="evidence" value="ECO:0007669"/>
    <property type="project" value="TreeGrafter"/>
</dbReference>
<dbReference type="SUPFAM" id="SSF50182">
    <property type="entry name" value="Sm-like ribonucleoproteins"/>
    <property type="match status" value="1"/>
</dbReference>
<gene>
    <name evidence="3" type="ORF">PHATRDRAFT_43068</name>
</gene>
<dbReference type="RefSeq" id="XP_002176879.1">
    <property type="nucleotide sequence ID" value="XM_002176843.1"/>
</dbReference>
<dbReference type="eggNOG" id="ENOG502QRZV">
    <property type="taxonomic scope" value="Eukaryota"/>
</dbReference>
<dbReference type="Pfam" id="PF01423">
    <property type="entry name" value="LSM"/>
    <property type="match status" value="1"/>
</dbReference>
<dbReference type="KEGG" id="pti:PHATRDRAFT_43068"/>
<dbReference type="PANTHER" id="PTHR21415:SF1">
    <property type="entry name" value="U7 SNRNA-ASSOCIATED SM-LIKE PROTEIN LSM11"/>
    <property type="match status" value="1"/>
</dbReference>
<dbReference type="GO" id="GO:0005683">
    <property type="term" value="C:U7 snRNP"/>
    <property type="evidence" value="ECO:0007669"/>
    <property type="project" value="TreeGrafter"/>
</dbReference>
<protein>
    <recommendedName>
        <fullName evidence="2">Sm domain-containing protein</fullName>
    </recommendedName>
</protein>
<dbReference type="HOGENOM" id="CLU_664800_0_0_1"/>
<keyword evidence="4" id="KW-1185">Reference proteome</keyword>
<dbReference type="STRING" id="556484.B7FQI5"/>
<dbReference type="GeneID" id="7196857"/>
<dbReference type="PANTHER" id="PTHR21415">
    <property type="entry name" value="U7 SNRNA-ASSOCIATED SM-LIKE PROTEIN LSM11"/>
    <property type="match status" value="1"/>
</dbReference>
<evidence type="ECO:0000259" key="2">
    <source>
        <dbReference type="SMART" id="SM00651"/>
    </source>
</evidence>
<dbReference type="SMART" id="SM00651">
    <property type="entry name" value="Sm"/>
    <property type="match status" value="1"/>
</dbReference>
<dbReference type="OrthoDB" id="437526at2759"/>
<evidence type="ECO:0000256" key="1">
    <source>
        <dbReference type="SAM" id="MobiDB-lite"/>
    </source>
</evidence>
<dbReference type="InParanoid" id="B7FQI5"/>
<dbReference type="Proteomes" id="UP000000759">
    <property type="component" value="Chromosome 1"/>
</dbReference>
<dbReference type="GO" id="GO:0071209">
    <property type="term" value="F:U7 snRNA binding"/>
    <property type="evidence" value="ECO:0007669"/>
    <property type="project" value="InterPro"/>
</dbReference>